<dbReference type="EMBL" id="AP017457">
    <property type="protein sequence ID" value="BAU98862.1"/>
    <property type="molecule type" value="Genomic_DNA"/>
</dbReference>
<dbReference type="Gene3D" id="3.40.630.30">
    <property type="match status" value="1"/>
</dbReference>
<dbReference type="PROSITE" id="PS51186">
    <property type="entry name" value="GNAT"/>
    <property type="match status" value="1"/>
</dbReference>
<evidence type="ECO:0000259" key="3">
    <source>
        <dbReference type="PROSITE" id="PS51186"/>
    </source>
</evidence>
<evidence type="ECO:0000313" key="5">
    <source>
        <dbReference type="Proteomes" id="UP000243847"/>
    </source>
</evidence>
<dbReference type="AlphaFoldDB" id="A0A173LVG4"/>
<gene>
    <name evidence="4" type="ORF">AUMI_13200</name>
</gene>
<dbReference type="CDD" id="cd04301">
    <property type="entry name" value="NAT_SF"/>
    <property type="match status" value="1"/>
</dbReference>
<protein>
    <submittedName>
        <fullName evidence="4">Acetyltransferase</fullName>
    </submittedName>
</protein>
<dbReference type="GeneID" id="80451507"/>
<dbReference type="KEGG" id="amin:AUMI_13200"/>
<keyword evidence="2" id="KW-0012">Acyltransferase</keyword>
<feature type="domain" description="N-acetyltransferase" evidence="3">
    <location>
        <begin position="1"/>
        <end position="158"/>
    </location>
</feature>
<evidence type="ECO:0000256" key="2">
    <source>
        <dbReference type="ARBA" id="ARBA00023315"/>
    </source>
</evidence>
<dbReference type="PANTHER" id="PTHR43420:SF12">
    <property type="entry name" value="N-ACETYLTRANSFERASE DOMAIN-CONTAINING PROTEIN"/>
    <property type="match status" value="1"/>
</dbReference>
<evidence type="ECO:0000313" key="4">
    <source>
        <dbReference type="EMBL" id="BAU98862.1"/>
    </source>
</evidence>
<dbReference type="Pfam" id="PF00583">
    <property type="entry name" value="Acetyltransf_1"/>
    <property type="match status" value="1"/>
</dbReference>
<accession>A0A173LVG4</accession>
<dbReference type="RefSeq" id="WP_096380595.1">
    <property type="nucleotide sequence ID" value="NZ_AP017457.1"/>
</dbReference>
<sequence length="158" mass="17662">MDFRPIAAEDIPQLLEATVDNVNWGGTDRLTVKDVLDNSRLSQYATGFRIDRDWGFAAVEEGKVIGLGWVQFFQEESPGYGFVSSDIPELSINIDKDFRRQGFGTQLLEVIVNHARKKGCTSISLSVEDGNPAIKLYEKFGFRPVSREGNSQTMILSI</sequence>
<dbReference type="InterPro" id="IPR000182">
    <property type="entry name" value="GNAT_dom"/>
</dbReference>
<dbReference type="InterPro" id="IPR016181">
    <property type="entry name" value="Acyl_CoA_acyltransferase"/>
</dbReference>
<keyword evidence="1 4" id="KW-0808">Transferase</keyword>
<proteinExistence type="predicted"/>
<dbReference type="SUPFAM" id="SSF55729">
    <property type="entry name" value="Acyl-CoA N-acyltransferases (Nat)"/>
    <property type="match status" value="1"/>
</dbReference>
<dbReference type="OrthoDB" id="9790865at2"/>
<dbReference type="GO" id="GO:0016747">
    <property type="term" value="F:acyltransferase activity, transferring groups other than amino-acyl groups"/>
    <property type="evidence" value="ECO:0007669"/>
    <property type="project" value="InterPro"/>
</dbReference>
<dbReference type="PANTHER" id="PTHR43420">
    <property type="entry name" value="ACETYLTRANSFERASE"/>
    <property type="match status" value="1"/>
</dbReference>
<dbReference type="Proteomes" id="UP000243847">
    <property type="component" value="Chromosome sequence1"/>
</dbReference>
<organism evidence="4 5">
    <name type="scientific">Aurantimicrobium minutum</name>
    <dbReference type="NCBI Taxonomy" id="708131"/>
    <lineage>
        <taxon>Bacteria</taxon>
        <taxon>Bacillati</taxon>
        <taxon>Actinomycetota</taxon>
        <taxon>Actinomycetes</taxon>
        <taxon>Micrococcales</taxon>
        <taxon>Microbacteriaceae</taxon>
        <taxon>Aurantimicrobium</taxon>
    </lineage>
</organism>
<name>A0A173LVG4_9MICO</name>
<reference evidence="4 5" key="1">
    <citation type="journal article" date="2016" name="Genome Announc.">
        <title>Complete Genome Sequence of Aurantimicrobium minutum Type Strain KNCT, a Planktonic Ultramicrobacterium Isolated from River Water.</title>
        <authorList>
            <person name="Nakai R."/>
            <person name="Fujisawa T."/>
            <person name="Nakamura Y."/>
            <person name="Nishide H."/>
            <person name="Uchiyama I."/>
            <person name="Baba T."/>
            <person name="Toyoda A."/>
            <person name="Fujiyama A."/>
            <person name="Naganuma T."/>
            <person name="Niki H."/>
        </authorList>
    </citation>
    <scope>NUCLEOTIDE SEQUENCE [LARGE SCALE GENOMIC DNA]</scope>
    <source>
        <strain evidence="4 5">KNC</strain>
    </source>
</reference>
<evidence type="ECO:0000256" key="1">
    <source>
        <dbReference type="ARBA" id="ARBA00022679"/>
    </source>
</evidence>
<dbReference type="InterPro" id="IPR050680">
    <property type="entry name" value="YpeA/RimI_acetyltransf"/>
</dbReference>